<accession>A0A8X7W1B3</accession>
<reference evidence="1 2" key="1">
    <citation type="submission" date="2020-02" db="EMBL/GenBank/DDBJ databases">
        <authorList>
            <person name="Ma Q."/>
            <person name="Huang Y."/>
            <person name="Song X."/>
            <person name="Pei D."/>
        </authorList>
    </citation>
    <scope>NUCLEOTIDE SEQUENCE [LARGE SCALE GENOMIC DNA]</scope>
    <source>
        <strain evidence="1">Sxm20200214</strain>
        <tissue evidence="1">Leaf</tissue>
    </source>
</reference>
<comment type="caution">
    <text evidence="1">The sequence shown here is derived from an EMBL/GenBank/DDBJ whole genome shotgun (WGS) entry which is preliminary data.</text>
</comment>
<evidence type="ECO:0000313" key="1">
    <source>
        <dbReference type="EMBL" id="KAG2321092.1"/>
    </source>
</evidence>
<keyword evidence="2" id="KW-1185">Reference proteome</keyword>
<sequence>MFVSSHGDIYCGPTSTKYCGLHAVLIVDEFIINGELVFWCKSRSGIHLHDGVYIMVSAAMMVFGLHYEKESSELTYGIRDKEQ</sequence>
<gene>
    <name evidence="1" type="ORF">Bca52824_014305</name>
</gene>
<protein>
    <submittedName>
        <fullName evidence="1">Uncharacterized protein</fullName>
    </submittedName>
</protein>
<dbReference type="AlphaFoldDB" id="A0A8X7W1B3"/>
<proteinExistence type="predicted"/>
<evidence type="ECO:0000313" key="2">
    <source>
        <dbReference type="Proteomes" id="UP000886595"/>
    </source>
</evidence>
<name>A0A8X7W1B3_BRACI</name>
<organism evidence="1 2">
    <name type="scientific">Brassica carinata</name>
    <name type="common">Ethiopian mustard</name>
    <name type="synonym">Abyssinian cabbage</name>
    <dbReference type="NCBI Taxonomy" id="52824"/>
    <lineage>
        <taxon>Eukaryota</taxon>
        <taxon>Viridiplantae</taxon>
        <taxon>Streptophyta</taxon>
        <taxon>Embryophyta</taxon>
        <taxon>Tracheophyta</taxon>
        <taxon>Spermatophyta</taxon>
        <taxon>Magnoliopsida</taxon>
        <taxon>eudicotyledons</taxon>
        <taxon>Gunneridae</taxon>
        <taxon>Pentapetalae</taxon>
        <taxon>rosids</taxon>
        <taxon>malvids</taxon>
        <taxon>Brassicales</taxon>
        <taxon>Brassicaceae</taxon>
        <taxon>Brassiceae</taxon>
        <taxon>Brassica</taxon>
    </lineage>
</organism>
<dbReference type="Proteomes" id="UP000886595">
    <property type="component" value="Unassembled WGS sequence"/>
</dbReference>
<dbReference type="EMBL" id="JAAMPC010000003">
    <property type="protein sequence ID" value="KAG2321092.1"/>
    <property type="molecule type" value="Genomic_DNA"/>
</dbReference>